<organism evidence="2 3">
    <name type="scientific">Bdellovibrio bacteriovorus</name>
    <dbReference type="NCBI Taxonomy" id="959"/>
    <lineage>
        <taxon>Bacteria</taxon>
        <taxon>Pseudomonadati</taxon>
        <taxon>Bdellovibrionota</taxon>
        <taxon>Bdellovibrionia</taxon>
        <taxon>Bdellovibrionales</taxon>
        <taxon>Pseudobdellovibrionaceae</taxon>
        <taxon>Bdellovibrio</taxon>
    </lineage>
</organism>
<keyword evidence="1" id="KW-0732">Signal</keyword>
<dbReference type="EMBL" id="CP020946">
    <property type="protein sequence ID" value="ASD65185.1"/>
    <property type="molecule type" value="Genomic_DNA"/>
</dbReference>
<accession>A0A1Z3NCM4</accession>
<reference evidence="2 3" key="1">
    <citation type="submission" date="2017-04" db="EMBL/GenBank/DDBJ databases">
        <title>Whole genome sequence of Bdellovibrio bacteriovorus strain SSB218315.</title>
        <authorList>
            <person name="Oyedara O."/>
            <person name="Rodriguez-Perez M.A."/>
        </authorList>
    </citation>
    <scope>NUCLEOTIDE SEQUENCE [LARGE SCALE GENOMIC DNA]</scope>
    <source>
        <strain evidence="2 3">SSB218315</strain>
    </source>
</reference>
<evidence type="ECO:0000313" key="2">
    <source>
        <dbReference type="EMBL" id="ASD65185.1"/>
    </source>
</evidence>
<proteinExistence type="predicted"/>
<sequence>MKMIKTLAAVSALAFSVNTFAASQGALTITGVVANNTYLSLTSMGGNDANVDQTLNVDQIVNGAVTSKTFASIFHEVSNSTGGYKITVSSAQAGELRGPGTAKVKYSLDYSSAKISIANCALTAACEASSGALTAKTSSAVSVVVKATSTAAEIAALPSGTYSDVVTVTIAAQ</sequence>
<protein>
    <recommendedName>
        <fullName evidence="4">Fimbrial protein</fullName>
    </recommendedName>
</protein>
<evidence type="ECO:0008006" key="4">
    <source>
        <dbReference type="Google" id="ProtNLM"/>
    </source>
</evidence>
<evidence type="ECO:0000313" key="3">
    <source>
        <dbReference type="Proteomes" id="UP000197003"/>
    </source>
</evidence>
<dbReference type="Proteomes" id="UP000197003">
    <property type="component" value="Chromosome"/>
</dbReference>
<dbReference type="RefSeq" id="WP_088566583.1">
    <property type="nucleotide sequence ID" value="NZ_CP020946.1"/>
</dbReference>
<feature type="chain" id="PRO_5013209953" description="Fimbrial protein" evidence="1">
    <location>
        <begin position="22"/>
        <end position="173"/>
    </location>
</feature>
<feature type="signal peptide" evidence="1">
    <location>
        <begin position="1"/>
        <end position="21"/>
    </location>
</feature>
<dbReference type="AlphaFoldDB" id="A0A1Z3NCM4"/>
<name>A0A1Z3NCM4_BDEBC</name>
<gene>
    <name evidence="2" type="ORF">B9G79_17230</name>
</gene>
<dbReference type="OrthoDB" id="9826141at2"/>
<evidence type="ECO:0000256" key="1">
    <source>
        <dbReference type="SAM" id="SignalP"/>
    </source>
</evidence>